<organism evidence="2 3">
    <name type="scientific">Candidatus Roizmanbacteria bacterium GW2011_GWC2_37_13</name>
    <dbReference type="NCBI Taxonomy" id="1618486"/>
    <lineage>
        <taxon>Bacteria</taxon>
        <taxon>Candidatus Roizmaniibacteriota</taxon>
    </lineage>
</organism>
<reference evidence="2 3" key="1">
    <citation type="journal article" date="2015" name="Nature">
        <title>rRNA introns, odd ribosomes, and small enigmatic genomes across a large radiation of phyla.</title>
        <authorList>
            <person name="Brown C.T."/>
            <person name="Hug L.A."/>
            <person name="Thomas B.C."/>
            <person name="Sharon I."/>
            <person name="Castelle C.J."/>
            <person name="Singh A."/>
            <person name="Wilkins M.J."/>
            <person name="Williams K.H."/>
            <person name="Banfield J.F."/>
        </authorList>
    </citation>
    <scope>NUCLEOTIDE SEQUENCE [LARGE SCALE GENOMIC DNA]</scope>
</reference>
<dbReference type="SUPFAM" id="SSF50475">
    <property type="entry name" value="FMN-binding split barrel"/>
    <property type="match status" value="1"/>
</dbReference>
<dbReference type="AlphaFoldDB" id="A0A0G0GH77"/>
<dbReference type="InterPro" id="IPR011576">
    <property type="entry name" value="Pyridox_Oxase_N"/>
</dbReference>
<dbReference type="InterPro" id="IPR012349">
    <property type="entry name" value="Split_barrel_FMN-bd"/>
</dbReference>
<accession>A0A0G0GH77</accession>
<evidence type="ECO:0000313" key="2">
    <source>
        <dbReference type="EMBL" id="KKQ25440.1"/>
    </source>
</evidence>
<feature type="domain" description="Pyridoxamine 5'-phosphate oxidase N-terminal" evidence="1">
    <location>
        <begin position="7"/>
        <end position="134"/>
    </location>
</feature>
<evidence type="ECO:0000313" key="3">
    <source>
        <dbReference type="Proteomes" id="UP000034917"/>
    </source>
</evidence>
<dbReference type="Proteomes" id="UP000034917">
    <property type="component" value="Unassembled WGS sequence"/>
</dbReference>
<name>A0A0G0GH77_9BACT</name>
<dbReference type="EMBL" id="LBSV01000008">
    <property type="protein sequence ID" value="KKQ25440.1"/>
    <property type="molecule type" value="Genomic_DNA"/>
</dbReference>
<protein>
    <submittedName>
        <fullName evidence="2">Pyridoxamine 5'-phosphate oxidase-related, FMN-binding protein</fullName>
    </submittedName>
</protein>
<dbReference type="Gene3D" id="2.30.110.10">
    <property type="entry name" value="Electron Transport, Fmn-binding Protein, Chain A"/>
    <property type="match status" value="1"/>
</dbReference>
<gene>
    <name evidence="2" type="ORF">US40_C0008G0034</name>
</gene>
<comment type="caution">
    <text evidence="2">The sequence shown here is derived from an EMBL/GenBank/DDBJ whole genome shotgun (WGS) entry which is preliminary data.</text>
</comment>
<sequence length="161" mass="18732">MNKKIETAAKIIKRIEYINIASITPEGMPWNTPVYTSFDKNLNFYWLSWKKNQHSINVRNNGNVFVTIYDSTTPAGTGVGLYFSGKAKELINPAEMLIGITVIYKREKHKMRAIKEFLTHFPRRVYRFTPEKIWINGDSDISGNFIDIREELDLSKIKEKL</sequence>
<proteinExistence type="predicted"/>
<dbReference type="Pfam" id="PF01243">
    <property type="entry name" value="PNPOx_N"/>
    <property type="match status" value="1"/>
</dbReference>
<evidence type="ECO:0000259" key="1">
    <source>
        <dbReference type="Pfam" id="PF01243"/>
    </source>
</evidence>